<dbReference type="GO" id="GO:0003682">
    <property type="term" value="F:chromatin binding"/>
    <property type="evidence" value="ECO:0007669"/>
    <property type="project" value="TreeGrafter"/>
</dbReference>
<dbReference type="GO" id="GO:0070776">
    <property type="term" value="C:MOZ/MORF histone acetyltransferase complex"/>
    <property type="evidence" value="ECO:0007669"/>
    <property type="project" value="TreeGrafter"/>
</dbReference>
<dbReference type="InterPro" id="IPR011011">
    <property type="entry name" value="Znf_FYVE_PHD"/>
</dbReference>
<dbReference type="GO" id="GO:0000786">
    <property type="term" value="C:nucleosome"/>
    <property type="evidence" value="ECO:0007669"/>
    <property type="project" value="InterPro"/>
</dbReference>
<feature type="compositionally biased region" description="Basic and acidic residues" evidence="20">
    <location>
        <begin position="1313"/>
        <end position="1357"/>
    </location>
</feature>
<keyword evidence="4" id="KW-0678">Repressor</keyword>
<dbReference type="PROSITE" id="PS50016">
    <property type="entry name" value="ZF_PHD_2"/>
    <property type="match status" value="1"/>
</dbReference>
<feature type="compositionally biased region" description="Low complexity" evidence="20">
    <location>
        <begin position="2103"/>
        <end position="2116"/>
    </location>
</feature>
<dbReference type="Pfam" id="PF21524">
    <property type="entry name" value="SAMD1_WH"/>
    <property type="match status" value="1"/>
</dbReference>
<feature type="compositionally biased region" description="Polar residues" evidence="20">
    <location>
        <begin position="671"/>
        <end position="686"/>
    </location>
</feature>
<keyword evidence="16" id="KW-0539">Nucleus</keyword>
<feature type="compositionally biased region" description="Low complexity" evidence="20">
    <location>
        <begin position="815"/>
        <end position="845"/>
    </location>
</feature>
<feature type="domain" description="SAMD1-like winged helix (WH)" evidence="24">
    <location>
        <begin position="2"/>
        <end position="78"/>
    </location>
</feature>
<dbReference type="GO" id="GO:0010484">
    <property type="term" value="F:histone H3 acetyltransferase activity"/>
    <property type="evidence" value="ECO:0007669"/>
    <property type="project" value="TreeGrafter"/>
</dbReference>
<dbReference type="InterPro" id="IPR050603">
    <property type="entry name" value="MYST_HAT"/>
</dbReference>
<evidence type="ECO:0000313" key="25">
    <source>
        <dbReference type="EMBL" id="KAL0105779.1"/>
    </source>
</evidence>
<dbReference type="Gene3D" id="3.40.630.30">
    <property type="match status" value="1"/>
</dbReference>
<keyword evidence="5" id="KW-1017">Isopeptide bond</keyword>
<feature type="region of interest" description="Disordered" evidence="20">
    <location>
        <begin position="2238"/>
        <end position="2261"/>
    </location>
</feature>
<feature type="compositionally biased region" description="Basic and acidic residues" evidence="20">
    <location>
        <begin position="1720"/>
        <end position="1731"/>
    </location>
</feature>
<dbReference type="Pfam" id="PF00628">
    <property type="entry name" value="PHD"/>
    <property type="match status" value="1"/>
</dbReference>
<evidence type="ECO:0000256" key="15">
    <source>
        <dbReference type="ARBA" id="ARBA00023159"/>
    </source>
</evidence>
<accession>A0AAW2ETR6</accession>
<feature type="compositionally biased region" description="Basic and acidic residues" evidence="20">
    <location>
        <begin position="1748"/>
        <end position="1785"/>
    </location>
</feature>
<evidence type="ECO:0000256" key="4">
    <source>
        <dbReference type="ARBA" id="ARBA00022491"/>
    </source>
</evidence>
<dbReference type="FunFam" id="3.30.60.60:FF:000001">
    <property type="entry name" value="Histone acetyltransferase"/>
    <property type="match status" value="1"/>
</dbReference>
<dbReference type="CDD" id="cd15489">
    <property type="entry name" value="PHD_SF"/>
    <property type="match status" value="1"/>
</dbReference>
<evidence type="ECO:0000256" key="2">
    <source>
        <dbReference type="ARBA" id="ARBA00010107"/>
    </source>
</evidence>
<dbReference type="SMART" id="SM00249">
    <property type="entry name" value="PHD"/>
    <property type="match status" value="2"/>
</dbReference>
<dbReference type="GO" id="GO:0040029">
    <property type="term" value="P:epigenetic regulation of gene expression"/>
    <property type="evidence" value="ECO:0007669"/>
    <property type="project" value="UniProtKB-ARBA"/>
</dbReference>
<keyword evidence="7" id="KW-0808">Transferase</keyword>
<feature type="compositionally biased region" description="Basic and acidic residues" evidence="20">
    <location>
        <begin position="303"/>
        <end position="313"/>
    </location>
</feature>
<dbReference type="GO" id="GO:0005634">
    <property type="term" value="C:nucleus"/>
    <property type="evidence" value="ECO:0007669"/>
    <property type="project" value="UniProtKB-SubCell"/>
</dbReference>
<feature type="compositionally biased region" description="Polar residues" evidence="20">
    <location>
        <begin position="2157"/>
        <end position="2166"/>
    </location>
</feature>
<dbReference type="GO" id="GO:0008270">
    <property type="term" value="F:zinc ion binding"/>
    <property type="evidence" value="ECO:0007669"/>
    <property type="project" value="UniProtKB-KW"/>
</dbReference>
<evidence type="ECO:0000256" key="9">
    <source>
        <dbReference type="ARBA" id="ARBA00022737"/>
    </source>
</evidence>
<keyword evidence="13" id="KW-0156">Chromatin regulator</keyword>
<dbReference type="Proteomes" id="UP001430953">
    <property type="component" value="Unassembled WGS sequence"/>
</dbReference>
<comment type="caution">
    <text evidence="25">The sequence shown here is derived from an EMBL/GenBank/DDBJ whole genome shotgun (WGS) entry which is preliminary data.</text>
</comment>
<feature type="region of interest" description="Disordered" evidence="20">
    <location>
        <begin position="1820"/>
        <end position="1891"/>
    </location>
</feature>
<keyword evidence="12" id="KW-0832">Ubl conjugation</keyword>
<dbReference type="GO" id="GO:0006357">
    <property type="term" value="P:regulation of transcription by RNA polymerase II"/>
    <property type="evidence" value="ECO:0007669"/>
    <property type="project" value="TreeGrafter"/>
</dbReference>
<feature type="compositionally biased region" description="Acidic residues" evidence="20">
    <location>
        <begin position="1643"/>
        <end position="1655"/>
    </location>
</feature>
<keyword evidence="14" id="KW-0007">Acetylation</keyword>
<feature type="compositionally biased region" description="Polar residues" evidence="20">
    <location>
        <begin position="601"/>
        <end position="612"/>
    </location>
</feature>
<evidence type="ECO:0000256" key="12">
    <source>
        <dbReference type="ARBA" id="ARBA00022843"/>
    </source>
</evidence>
<evidence type="ECO:0000259" key="22">
    <source>
        <dbReference type="PROSITE" id="PS51504"/>
    </source>
</evidence>
<dbReference type="InterPro" id="IPR048589">
    <property type="entry name" value="SAMD1-like_WH"/>
</dbReference>
<feature type="compositionally biased region" description="Polar residues" evidence="20">
    <location>
        <begin position="728"/>
        <end position="738"/>
    </location>
</feature>
<reference evidence="25 26" key="1">
    <citation type="submission" date="2023-03" db="EMBL/GenBank/DDBJ databases">
        <title>High recombination rates correlate with genetic variation in Cardiocondyla obscurior ants.</title>
        <authorList>
            <person name="Errbii M."/>
        </authorList>
    </citation>
    <scope>NUCLEOTIDE SEQUENCE [LARGE SCALE GENOMIC DNA]</scope>
    <source>
        <strain evidence="25">Alpha-2009</strain>
        <tissue evidence="25">Whole body</tissue>
    </source>
</reference>
<feature type="compositionally biased region" description="Polar residues" evidence="20">
    <location>
        <begin position="357"/>
        <end position="368"/>
    </location>
</feature>
<dbReference type="FunFam" id="3.40.630.30:FF:000001">
    <property type="entry name" value="Histone acetyltransferase"/>
    <property type="match status" value="1"/>
</dbReference>
<feature type="compositionally biased region" description="Low complexity" evidence="20">
    <location>
        <begin position="1833"/>
        <end position="1844"/>
    </location>
</feature>
<dbReference type="InterPro" id="IPR002717">
    <property type="entry name" value="HAT_MYST-type"/>
</dbReference>
<evidence type="ECO:0000256" key="6">
    <source>
        <dbReference type="ARBA" id="ARBA00022553"/>
    </source>
</evidence>
<keyword evidence="6" id="KW-0597">Phosphoprotein</keyword>
<dbReference type="GO" id="GO:0006334">
    <property type="term" value="P:nucleosome assembly"/>
    <property type="evidence" value="ECO:0007669"/>
    <property type="project" value="InterPro"/>
</dbReference>
<organism evidence="25 26">
    <name type="scientific">Cardiocondyla obscurior</name>
    <dbReference type="NCBI Taxonomy" id="286306"/>
    <lineage>
        <taxon>Eukaryota</taxon>
        <taxon>Metazoa</taxon>
        <taxon>Ecdysozoa</taxon>
        <taxon>Arthropoda</taxon>
        <taxon>Hexapoda</taxon>
        <taxon>Insecta</taxon>
        <taxon>Pterygota</taxon>
        <taxon>Neoptera</taxon>
        <taxon>Endopterygota</taxon>
        <taxon>Hymenoptera</taxon>
        <taxon>Apocrita</taxon>
        <taxon>Aculeata</taxon>
        <taxon>Formicoidea</taxon>
        <taxon>Formicidae</taxon>
        <taxon>Myrmicinae</taxon>
        <taxon>Cardiocondyla</taxon>
    </lineage>
</organism>
<feature type="compositionally biased region" description="Pro residues" evidence="20">
    <location>
        <begin position="1574"/>
        <end position="1585"/>
    </location>
</feature>
<dbReference type="InterPro" id="IPR040706">
    <property type="entry name" value="Zf-MYST"/>
</dbReference>
<dbReference type="PANTHER" id="PTHR10615">
    <property type="entry name" value="HISTONE ACETYLTRANSFERASE"/>
    <property type="match status" value="1"/>
</dbReference>
<comment type="similarity">
    <text evidence="2">Belongs to the MYST (SAS/MOZ) family.</text>
</comment>
<feature type="compositionally biased region" description="Low complexity" evidence="20">
    <location>
        <begin position="1997"/>
        <end position="2095"/>
    </location>
</feature>
<dbReference type="Pfam" id="PF01853">
    <property type="entry name" value="MOZ_SAS"/>
    <property type="match status" value="1"/>
</dbReference>
<dbReference type="PROSITE" id="PS01359">
    <property type="entry name" value="ZF_PHD_1"/>
    <property type="match status" value="1"/>
</dbReference>
<evidence type="ECO:0000256" key="14">
    <source>
        <dbReference type="ARBA" id="ARBA00022990"/>
    </source>
</evidence>
<feature type="domain" description="H15" evidence="22">
    <location>
        <begin position="87"/>
        <end position="159"/>
    </location>
</feature>
<keyword evidence="11" id="KW-0862">Zinc</keyword>
<feature type="region of interest" description="Disordered" evidence="20">
    <location>
        <begin position="425"/>
        <end position="528"/>
    </location>
</feature>
<evidence type="ECO:0000256" key="17">
    <source>
        <dbReference type="ARBA" id="ARBA00048017"/>
    </source>
</evidence>
<dbReference type="InterPro" id="IPR019787">
    <property type="entry name" value="Znf_PHD-finger"/>
</dbReference>
<keyword evidence="10 19" id="KW-0863">Zinc-finger</keyword>
<keyword evidence="26" id="KW-1185">Reference proteome</keyword>
<dbReference type="InterPro" id="IPR005818">
    <property type="entry name" value="Histone_H1/H5_H15"/>
</dbReference>
<feature type="domain" description="PHD-type" evidence="21">
    <location>
        <begin position="248"/>
        <end position="299"/>
    </location>
</feature>
<sequence length="2472" mass="271219">MDESELPETWSAWFLDAIRKIRSQKQRPSVERICHAIRQHHNFHEEEIAEHLEFAVKRGDVLKIFNKGQSSYKDPGILQTKKLKVTKSTDISKVLSKAVRELGEREGSTLRNIERYLRQSHTVEEDTDGDLRIALKLSAKRAVDRGLVLQDGKLFRQTDRPPFFKKLNDASNTPPATPPAPKLPAPLPICRECLGATMAGNNNNSKRNANEKLSRCSVCGAALHNSCAPADLSVLVDRGITWSCDDCSPTCAGCQLERESQNYLVKCAGCVKCFHPACLDPALDKKNKAPWKCRHCQTAHTPVSKDDGKRGKTQDTNSTDDTPTSARKRLSKLRESRKSMVSRKCLANATPGKKGSTGVTQVDNSSDGNAGVVSPRQPPLISSPLPQPPTPLAGQGRLLEEKNDRISKEKQKFFRLSAFNAEHSKLKRVGGGDKSRPSRSVNVRSTRGGTTNPKKVATSRVSSSSSSSSSEPGNSSESSDGSDSSDENDDQDDEDDEEGNSSSESSDSSSSDEAQDGRIESPKAKAPFICDLNEDKPWGFAAAAAKLNAESPFFSNITNTFGASLPKLNVGDTPTFGLHIQQPAAAASSSDSKKKEKTERNSTQTIGHTSADNKVKPGIGQLKSLFDGLSHFFSAPANSRARLAGAPAPNYAPDRRKRPNTEDTVRANKIPRSTQRNKVEDSSGTNKLKDRKKTEAITEISRVPKPGIFVPSDENVLSSLDEKLPRMTPSNLVKTAVNSKRHEHERRKLMRDDASSLIKCASDASSPSRHEQQQQQQQQQQHSRKKQSASDISTQIRHSVPAVAKSSGLGSDPVKSNPNPKSNPRACTSATTTNTTTTPRATPCSTRKEELIVPQTLPPGVTQKDVDLIKEARERAQLTVSNDENEQPLCVNTVNASGNAPRNPAAIVFGRYEVETWYSSPFPQEYARLPKLFFCEFCLKYTKSRAVLDRHMDKCQWRHPPATEIYRCDDLSVFEIDGNVNKIYCQNLCLLAKLFLDHKTLYYDVEPFLFYAMTKNDKYGCHLVGYFSKEKHCPAQRYNVSCIMTLPQYQRQGFGRFLIEFSYLLSKVEGIPGTPEKPLSDLGRVSYHSFWKSVVLEYLDTHRNDTNVKLNDITKETGVSAHDIATAMQLLGFIRSVHLPGDANTSKVAVVVDWSKVDAHMVKVRKSFRIKLDPDCLRWIPLLTQIPNPYQNPEESGDTGSEMSPAIEPKLVPAVVEKIQKVKIKKKPRGRRVSQRKSTPLKSTSLKSTPLKSTSLKSTSLKSTSLKSTSLKSTSLKSTSLKSTSLKSTPLKSTPLKPKASQKATASHSSKASSKEDRDVKDTKEIKTMKELRESARESRNTENAESRKDSRAETETKTLSTLRNARSLGSTRNATPIISPKSTQVTMSRRRIRPPKTLISESVITPLRKRKHSERIEAEEEKIELISRKRTRESLREKERERETERDREKEKERVRDRDSKAKERESLKETLVDTRKTPPKLDSPSPSKPAKKQCKVDDLLLKVTNRQTKMQAKEKKALEETMQCNGKEEARDIKSSPVSRRSRGSKTTAEALKMPQLTPESPSTKNRAESPVIPPPPLSPPPESIKSSPVRNNKQPSVPPLESPSTKHSSNNDNKSESAEDNGLPVPTETEVVSASSGEYEGGDEDEGEEEEIAVPTPKPVTQSASPSIENPAKESYEDDKTDNKCQEKSNDENSLRMTEAADLSPAVGDDQTETLNECDKDSETEKRPVCSPEASKSVPEPVASPKEEEVEKTEINVIPKKDESENSLKEELVPETSKDTKIDLSLVSRAKTESLPIEKRDAGVLINATVTSEIEPLASQEKMFSTAESNQDTTLQLQNQTEELKQHSPESGKTTPHLENPGSVKRTPPSQPDLPSMGVYTPDSTTNSVHSLHYSQCDLDVSQLGLESPTSIASDLASQNSVERPPSALPSIPPSVSVPISVSMQITTPVTSSVSVNMPQQVQYTDCSMPQHTPPGHHPSIHPMHQPHTPQSLQQPRTPQSIPTQSPQPLPQSHTPQPLPQSHTPQSIPTQSPQPLPQSHTPQPLPQSHTPQPMQLSLAQQAQSQSMAHSQSQQTQSQQQQPQPQTPQQSQSHSKRASGSQTTHRSRSTQQSSRSHRATPPTSHAAQSSQHSAATSQTSHSSTVAHTAHVTVPAQYQQSPSSMSVPTAVPHPHSHTPHAAHSHNMAMISQGNYMAVAGSQGFPTQNTYVIQHRSGRSGAPTPCTTATNFYIQTSAMPPHSHTPAPSPLSASGGSHQTTNSCSLAKLQQLTNGLEMIPPTPPPAMNLTPPPPIPHTMTPPQTSRQLPTPPQVGPLGYAKNYYNVNSVPPGTPGPPSRSTSRSSANNMPSLTQPYPSESLYRQTLDPGGACPQMQSAASRVSPNVAALNTNLMAAQYSYRVAQPTTGYMNQAAQLGGFMNQASQLPVGVVNVPAPYPQDPHQQNPAAVYTTYHGYINGGLMQPLNSSMRPR</sequence>
<feature type="compositionally biased region" description="Polar residues" evidence="20">
    <location>
        <begin position="438"/>
        <end position="453"/>
    </location>
</feature>
<dbReference type="SUPFAM" id="SSF57903">
    <property type="entry name" value="FYVE/PHD zinc finger"/>
    <property type="match status" value="1"/>
</dbReference>
<evidence type="ECO:0000256" key="16">
    <source>
        <dbReference type="ARBA" id="ARBA00023242"/>
    </source>
</evidence>
<keyword evidence="9" id="KW-0677">Repeat</keyword>
<dbReference type="PANTHER" id="PTHR10615:SF217">
    <property type="entry name" value="HISTONE ACETYLTRANSFERASE"/>
    <property type="match status" value="1"/>
</dbReference>
<proteinExistence type="inferred from homology"/>
<feature type="compositionally biased region" description="Polar residues" evidence="20">
    <location>
        <begin position="1358"/>
        <end position="1388"/>
    </location>
</feature>
<feature type="compositionally biased region" description="Basic residues" evidence="20">
    <location>
        <begin position="739"/>
        <end position="749"/>
    </location>
</feature>
<feature type="compositionally biased region" description="Basic residues" evidence="20">
    <location>
        <begin position="1222"/>
        <end position="1235"/>
    </location>
</feature>
<evidence type="ECO:0000256" key="1">
    <source>
        <dbReference type="ARBA" id="ARBA00004123"/>
    </source>
</evidence>
<dbReference type="InterPro" id="IPR036390">
    <property type="entry name" value="WH_DNA-bd_sf"/>
</dbReference>
<dbReference type="InterPro" id="IPR001965">
    <property type="entry name" value="Znf_PHD"/>
</dbReference>
<dbReference type="InterPro" id="IPR019786">
    <property type="entry name" value="Zinc_finger_PHD-type_CS"/>
</dbReference>
<evidence type="ECO:0000313" key="26">
    <source>
        <dbReference type="Proteomes" id="UP001430953"/>
    </source>
</evidence>
<evidence type="ECO:0000256" key="8">
    <source>
        <dbReference type="ARBA" id="ARBA00022723"/>
    </source>
</evidence>
<dbReference type="InterPro" id="IPR036388">
    <property type="entry name" value="WH-like_DNA-bd_sf"/>
</dbReference>
<dbReference type="Gene3D" id="3.30.60.60">
    <property type="entry name" value="N-acetyl transferase-like"/>
    <property type="match status" value="1"/>
</dbReference>
<evidence type="ECO:0000256" key="13">
    <source>
        <dbReference type="ARBA" id="ARBA00022853"/>
    </source>
</evidence>
<evidence type="ECO:0000256" key="7">
    <source>
        <dbReference type="ARBA" id="ARBA00022679"/>
    </source>
</evidence>
<protein>
    <recommendedName>
        <fullName evidence="3">histone acetyltransferase</fullName>
        <ecNumber evidence="3">2.3.1.48</ecNumber>
    </recommendedName>
</protein>
<feature type="compositionally biased region" description="Low complexity" evidence="20">
    <location>
        <begin position="500"/>
        <end position="512"/>
    </location>
</feature>
<feature type="compositionally biased region" description="Low complexity" evidence="20">
    <location>
        <begin position="2125"/>
        <end position="2155"/>
    </location>
</feature>
<feature type="compositionally biased region" description="Polar residues" evidence="20">
    <location>
        <begin position="1662"/>
        <end position="1671"/>
    </location>
</feature>
<keyword evidence="8" id="KW-0479">Metal-binding</keyword>
<evidence type="ECO:0000259" key="24">
    <source>
        <dbReference type="PROSITE" id="PS52014"/>
    </source>
</evidence>
<feature type="compositionally biased region" description="Low complexity" evidence="20">
    <location>
        <begin position="1237"/>
        <end position="1312"/>
    </location>
</feature>
<feature type="region of interest" description="Disordered" evidence="20">
    <location>
        <begin position="720"/>
        <end position="845"/>
    </location>
</feature>
<dbReference type="Gene3D" id="3.30.40.10">
    <property type="entry name" value="Zinc/RING finger domain, C3HC4 (zinc finger)"/>
    <property type="match status" value="1"/>
</dbReference>
<dbReference type="GO" id="GO:0003712">
    <property type="term" value="F:transcription coregulator activity"/>
    <property type="evidence" value="ECO:0007669"/>
    <property type="project" value="TreeGrafter"/>
</dbReference>
<feature type="region of interest" description="Disordered" evidence="20">
    <location>
        <begin position="2321"/>
        <end position="2356"/>
    </location>
</feature>
<dbReference type="PROSITE" id="PS51726">
    <property type="entry name" value="MYST_HAT"/>
    <property type="match status" value="1"/>
</dbReference>
<feature type="region of interest" description="Disordered" evidence="20">
    <location>
        <begin position="1222"/>
        <end position="1785"/>
    </location>
</feature>
<feature type="compositionally biased region" description="Low complexity" evidence="20">
    <location>
        <begin position="462"/>
        <end position="482"/>
    </location>
</feature>
<evidence type="ECO:0000256" key="18">
    <source>
        <dbReference type="PIRSR" id="PIRSR602717-51"/>
    </source>
</evidence>
<evidence type="ECO:0000256" key="20">
    <source>
        <dbReference type="SAM" id="MobiDB-lite"/>
    </source>
</evidence>
<dbReference type="Pfam" id="PF17772">
    <property type="entry name" value="zf-MYST"/>
    <property type="match status" value="1"/>
</dbReference>
<evidence type="ECO:0000256" key="5">
    <source>
        <dbReference type="ARBA" id="ARBA00022499"/>
    </source>
</evidence>
<comment type="subcellular location">
    <subcellularLocation>
        <location evidence="1">Nucleus</location>
    </subcellularLocation>
</comment>
<feature type="compositionally biased region" description="Basic and acidic residues" evidence="20">
    <location>
        <begin position="591"/>
        <end position="600"/>
    </location>
</feature>
<feature type="active site" description="Proton donor/acceptor" evidence="18">
    <location>
        <position position="1076"/>
    </location>
</feature>
<feature type="compositionally biased region" description="Basic and acidic residues" evidence="20">
    <location>
        <begin position="1424"/>
        <end position="1478"/>
    </location>
</feature>
<evidence type="ECO:0000256" key="3">
    <source>
        <dbReference type="ARBA" id="ARBA00013184"/>
    </source>
</evidence>
<dbReference type="GO" id="GO:0003677">
    <property type="term" value="F:DNA binding"/>
    <property type="evidence" value="ECO:0007669"/>
    <property type="project" value="InterPro"/>
</dbReference>
<feature type="region of interest" description="Disordered" evidence="20">
    <location>
        <begin position="1969"/>
        <end position="2183"/>
    </location>
</feature>
<feature type="compositionally biased region" description="Polar residues" evidence="20">
    <location>
        <begin position="1605"/>
        <end position="1615"/>
    </location>
</feature>
<feature type="region of interest" description="Disordered" evidence="20">
    <location>
        <begin position="643"/>
        <end position="699"/>
    </location>
</feature>
<dbReference type="SUPFAM" id="SSF55729">
    <property type="entry name" value="Acyl-CoA N-acyltransferases (Nat)"/>
    <property type="match status" value="1"/>
</dbReference>
<evidence type="ECO:0000256" key="11">
    <source>
        <dbReference type="ARBA" id="ARBA00022833"/>
    </source>
</evidence>
<feature type="region of interest" description="Disordered" evidence="20">
    <location>
        <begin position="579"/>
        <end position="618"/>
    </location>
</feature>
<feature type="region of interest" description="Disordered" evidence="20">
    <location>
        <begin position="300"/>
        <end position="395"/>
    </location>
</feature>
<dbReference type="InterPro" id="IPR013083">
    <property type="entry name" value="Znf_RING/FYVE/PHD"/>
</dbReference>
<dbReference type="CDD" id="cd22541">
    <property type="entry name" value="SP5_N"/>
    <property type="match status" value="1"/>
</dbReference>
<dbReference type="Gene3D" id="1.10.10.10">
    <property type="entry name" value="Winged helix-like DNA-binding domain superfamily/Winged helix DNA-binding domain"/>
    <property type="match status" value="2"/>
</dbReference>
<comment type="catalytic activity">
    <reaction evidence="17">
        <text>L-lysyl-[protein] + acetyl-CoA = N(6)-acetyl-L-lysyl-[protein] + CoA + H(+)</text>
        <dbReference type="Rhea" id="RHEA:45948"/>
        <dbReference type="Rhea" id="RHEA-COMP:9752"/>
        <dbReference type="Rhea" id="RHEA-COMP:10731"/>
        <dbReference type="ChEBI" id="CHEBI:15378"/>
        <dbReference type="ChEBI" id="CHEBI:29969"/>
        <dbReference type="ChEBI" id="CHEBI:57287"/>
        <dbReference type="ChEBI" id="CHEBI:57288"/>
        <dbReference type="ChEBI" id="CHEBI:61930"/>
        <dbReference type="EC" id="2.3.1.48"/>
    </reaction>
</comment>
<gene>
    <name evidence="25" type="ORF">PUN28_015888</name>
</gene>
<name>A0AAW2ETR6_9HYME</name>
<evidence type="ECO:0000256" key="10">
    <source>
        <dbReference type="ARBA" id="ARBA00022771"/>
    </source>
</evidence>
<feature type="domain" description="MYST-type HAT" evidence="23">
    <location>
        <begin position="899"/>
        <end position="1181"/>
    </location>
</feature>
<evidence type="ECO:0000259" key="21">
    <source>
        <dbReference type="PROSITE" id="PS50016"/>
    </source>
</evidence>
<dbReference type="EMBL" id="JADYXP020000018">
    <property type="protein sequence ID" value="KAL0105779.1"/>
    <property type="molecule type" value="Genomic_DNA"/>
</dbReference>
<feature type="compositionally biased region" description="Basic and acidic residues" evidence="20">
    <location>
        <begin position="1684"/>
        <end position="1697"/>
    </location>
</feature>
<feature type="compositionally biased region" description="Polar residues" evidence="20">
    <location>
        <begin position="2346"/>
        <end position="2356"/>
    </location>
</feature>
<keyword evidence="15" id="KW-0010">Activator</keyword>
<dbReference type="InterPro" id="IPR016181">
    <property type="entry name" value="Acyl_CoA_acyltransferase"/>
</dbReference>
<evidence type="ECO:0000259" key="23">
    <source>
        <dbReference type="PROSITE" id="PS51726"/>
    </source>
</evidence>
<dbReference type="PROSITE" id="PS51504">
    <property type="entry name" value="H15"/>
    <property type="match status" value="1"/>
</dbReference>
<dbReference type="EC" id="2.3.1.48" evidence="3"/>
<feature type="compositionally biased region" description="Polar residues" evidence="20">
    <location>
        <begin position="314"/>
        <end position="324"/>
    </location>
</feature>
<dbReference type="SUPFAM" id="SSF46785">
    <property type="entry name" value="Winged helix' DNA-binding domain"/>
    <property type="match status" value="1"/>
</dbReference>
<feature type="compositionally biased region" description="Acidic residues" evidence="20">
    <location>
        <begin position="483"/>
        <end position="499"/>
    </location>
</feature>
<evidence type="ECO:0000256" key="19">
    <source>
        <dbReference type="PROSITE-ProRule" id="PRU00146"/>
    </source>
</evidence>
<dbReference type="PROSITE" id="PS52014">
    <property type="entry name" value="SAMD1_WH"/>
    <property type="match status" value="1"/>
</dbReference>